<evidence type="ECO:0000313" key="3">
    <source>
        <dbReference type="Proteomes" id="UP001276902"/>
    </source>
</evidence>
<accession>A0AB35UWH1</accession>
<reference evidence="2" key="1">
    <citation type="submission" date="2022-03" db="EMBL/GenBank/DDBJ databases">
        <title>First case of bacteraemia caused by Dielma fastidiosa in a patient hospitalised with diverticulitis.</title>
        <authorList>
            <person name="Forman-Ankjaer B."/>
            <person name="Hvid-Jensen F."/>
            <person name="Kobel C.M."/>
            <person name="Greve T."/>
        </authorList>
    </citation>
    <scope>NUCLEOTIDE SEQUENCE</scope>
    <source>
        <strain evidence="2">AUH_DF_2021</strain>
    </source>
</reference>
<comment type="caution">
    <text evidence="2">The sequence shown here is derived from an EMBL/GenBank/DDBJ whole genome shotgun (WGS) entry which is preliminary data.</text>
</comment>
<evidence type="ECO:0000313" key="2">
    <source>
        <dbReference type="EMBL" id="MDY5169480.1"/>
    </source>
</evidence>
<protein>
    <submittedName>
        <fullName evidence="2">DUF1835 domain-containing protein</fullName>
    </submittedName>
</protein>
<dbReference type="InterPro" id="IPR014973">
    <property type="entry name" value="DUF1835"/>
</dbReference>
<proteinExistence type="predicted"/>
<feature type="domain" description="DUF1835" evidence="1">
    <location>
        <begin position="14"/>
        <end position="128"/>
    </location>
</feature>
<dbReference type="Pfam" id="PF08874">
    <property type="entry name" value="DUF1835"/>
    <property type="match status" value="1"/>
</dbReference>
<evidence type="ECO:0000259" key="1">
    <source>
        <dbReference type="Pfam" id="PF08874"/>
    </source>
</evidence>
<gene>
    <name evidence="2" type="ORF">MQE39_15270</name>
</gene>
<name>A0AB35UWH1_9FIRM</name>
<dbReference type="Proteomes" id="UP001276902">
    <property type="component" value="Unassembled WGS sequence"/>
</dbReference>
<organism evidence="2 3">
    <name type="scientific">Dielma fastidiosa</name>
    <dbReference type="NCBI Taxonomy" id="1034346"/>
    <lineage>
        <taxon>Bacteria</taxon>
        <taxon>Bacillati</taxon>
        <taxon>Bacillota</taxon>
        <taxon>Erysipelotrichia</taxon>
        <taxon>Erysipelotrichales</taxon>
        <taxon>Erysipelotrichaceae</taxon>
        <taxon>Dielma</taxon>
    </lineage>
</organism>
<dbReference type="EMBL" id="JALDAW010000023">
    <property type="protein sequence ID" value="MDY5169480.1"/>
    <property type="molecule type" value="Genomic_DNA"/>
</dbReference>
<dbReference type="AlphaFoldDB" id="A0AB35UWH1"/>
<sequence length="271" mass="31539">MGKKQLSDFYNAKHFCFDESTRACLRTCGFHSSFCYTDDLSIGPLIPYDSSDRMNYFLAYAFIGDSAYKYNRAYIRNHIQKNADFLNAITKKNDSMVIWFSNASWEYIGALFALSLIDDANDICLINCSEHIHPQTGKPFVTSAQAGFISDEPECDNDFIKLIKECDKSDQKIARMKHEWISVKKEPEKVRLIKNGQLLLRDEESMIEIIKTYVQEEADYDIDTLLYKVQSKMISNEKISVSPKFIFTFILKHYQHFIGRNDIFKCRQPKL</sequence>
<dbReference type="RefSeq" id="WP_320884638.1">
    <property type="nucleotide sequence ID" value="NZ_BAABZA010000001.1"/>
</dbReference>